<dbReference type="HOGENOM" id="CLU_745654_0_0_9"/>
<proteinExistence type="predicted"/>
<protein>
    <submittedName>
        <fullName evidence="2">Uncharacterized protein</fullName>
    </submittedName>
</protein>
<dbReference type="AlphaFoldDB" id="A0A089LJN8"/>
<name>A0A089LJN8_PAEBO</name>
<sequence length="394" mass="43613">MKKEYGDEQVQVMSGTQDWYGKAGRNPLAEPGFTPQLMARIEQAAEERSSGKSGQHQQFGRMAGMGGLVAVLLFGVLLWPSGQWGNSNPMGQLAAIFNQSSGAAAVQPSASPATASSAAPHGLGLYKISAEFELGGLKYYMPLPLDRNKGAAMAVETSAGIVWSLPPPMVDYLKPKYTHNTEPYILYLTPKGHPELSADTARRIYTFPLYAGGAQSYYSLGGLIGAEDYLIFSSSSYSIGEKQKRSIPKLFVMDVRQATEQEIPVPRELLTMDESYQVYKSFMALNPEKSELLVVYYTDDGKGGYTQQNKLYDIATGNVQVLTGKITTEEQERPSMMHYGELTLNSKEPGTIVHYEVNGEQRSTEIGMKTGQQWFYDWWYEEYGVKIDPTSIEN</sequence>
<evidence type="ECO:0000313" key="3">
    <source>
        <dbReference type="Proteomes" id="UP000029518"/>
    </source>
</evidence>
<accession>A0A089LJN8</accession>
<feature type="transmembrane region" description="Helical" evidence="1">
    <location>
        <begin position="59"/>
        <end position="79"/>
    </location>
</feature>
<organism evidence="2 3">
    <name type="scientific">Paenibacillus borealis</name>
    <dbReference type="NCBI Taxonomy" id="160799"/>
    <lineage>
        <taxon>Bacteria</taxon>
        <taxon>Bacillati</taxon>
        <taxon>Bacillota</taxon>
        <taxon>Bacilli</taxon>
        <taxon>Bacillales</taxon>
        <taxon>Paenibacillaceae</taxon>
        <taxon>Paenibacillus</taxon>
    </lineage>
</organism>
<keyword evidence="1" id="KW-0472">Membrane</keyword>
<evidence type="ECO:0000256" key="1">
    <source>
        <dbReference type="SAM" id="Phobius"/>
    </source>
</evidence>
<dbReference type="EMBL" id="CP009285">
    <property type="protein sequence ID" value="AIQ60320.1"/>
    <property type="molecule type" value="Genomic_DNA"/>
</dbReference>
<dbReference type="RefSeq" id="WP_042216884.1">
    <property type="nucleotide sequence ID" value="NZ_CP009285.1"/>
</dbReference>
<dbReference type="Proteomes" id="UP000029518">
    <property type="component" value="Chromosome"/>
</dbReference>
<reference evidence="2" key="1">
    <citation type="submission" date="2014-08" db="EMBL/GenBank/DDBJ databases">
        <title>Comparative genomics of the Paenibacillus odorifer group.</title>
        <authorList>
            <person name="den Bakker H.C."/>
            <person name="Tsai Y.-C.Y.-C."/>
            <person name="Martin N."/>
            <person name="Korlach J."/>
            <person name="Wiedmann M."/>
        </authorList>
    </citation>
    <scope>NUCLEOTIDE SEQUENCE [LARGE SCALE GENOMIC DNA]</scope>
    <source>
        <strain evidence="2">DSM 13188</strain>
    </source>
</reference>
<keyword evidence="3" id="KW-1185">Reference proteome</keyword>
<dbReference type="KEGG" id="pbd:PBOR_27760"/>
<dbReference type="OrthoDB" id="2659519at2"/>
<keyword evidence="1" id="KW-0812">Transmembrane</keyword>
<keyword evidence="1" id="KW-1133">Transmembrane helix</keyword>
<evidence type="ECO:0000313" key="2">
    <source>
        <dbReference type="EMBL" id="AIQ60320.1"/>
    </source>
</evidence>
<gene>
    <name evidence="2" type="ORF">PBOR_27760</name>
</gene>